<evidence type="ECO:0000256" key="4">
    <source>
        <dbReference type="ARBA" id="ARBA00022801"/>
    </source>
</evidence>
<keyword evidence="3 9" id="KW-0732">Signal</keyword>
<feature type="region of interest" description="Disordered" evidence="8">
    <location>
        <begin position="139"/>
        <end position="213"/>
    </location>
</feature>
<organism evidence="12 13">
    <name type="scientific">Dioszegia hungarica</name>
    <dbReference type="NCBI Taxonomy" id="4972"/>
    <lineage>
        <taxon>Eukaryota</taxon>
        <taxon>Fungi</taxon>
        <taxon>Dikarya</taxon>
        <taxon>Basidiomycota</taxon>
        <taxon>Agaricomycotina</taxon>
        <taxon>Tremellomycetes</taxon>
        <taxon>Tremellales</taxon>
        <taxon>Bulleribasidiaceae</taxon>
        <taxon>Dioszegia</taxon>
    </lineage>
</organism>
<dbReference type="SUPFAM" id="SSF52743">
    <property type="entry name" value="Subtilisin-like"/>
    <property type="match status" value="1"/>
</dbReference>
<name>A0AA38HGC1_9TREE</name>
<evidence type="ECO:0000256" key="3">
    <source>
        <dbReference type="ARBA" id="ARBA00022729"/>
    </source>
</evidence>
<evidence type="ECO:0000259" key="11">
    <source>
        <dbReference type="Pfam" id="PF06280"/>
    </source>
</evidence>
<evidence type="ECO:0000256" key="9">
    <source>
        <dbReference type="SAM" id="SignalP"/>
    </source>
</evidence>
<dbReference type="InterPro" id="IPR050131">
    <property type="entry name" value="Peptidase_S8_subtilisin-like"/>
</dbReference>
<evidence type="ECO:0000313" key="13">
    <source>
        <dbReference type="Proteomes" id="UP001164286"/>
    </source>
</evidence>
<dbReference type="PROSITE" id="PS51892">
    <property type="entry name" value="SUBTILASE"/>
    <property type="match status" value="1"/>
</dbReference>
<comment type="caution">
    <text evidence="12">The sequence shown here is derived from an EMBL/GenBank/DDBJ whole genome shotgun (WGS) entry which is preliminary data.</text>
</comment>
<dbReference type="PANTHER" id="PTHR43806:SF66">
    <property type="entry name" value="SERIN ENDOPEPTIDASE"/>
    <property type="match status" value="1"/>
</dbReference>
<dbReference type="PANTHER" id="PTHR43806">
    <property type="entry name" value="PEPTIDASE S8"/>
    <property type="match status" value="1"/>
</dbReference>
<feature type="domain" description="Peptidase S8/S53" evidence="10">
    <location>
        <begin position="217"/>
        <end position="623"/>
    </location>
</feature>
<evidence type="ECO:0000256" key="2">
    <source>
        <dbReference type="ARBA" id="ARBA00022670"/>
    </source>
</evidence>
<dbReference type="Pfam" id="PF06280">
    <property type="entry name" value="fn3_5"/>
    <property type="match status" value="1"/>
</dbReference>
<dbReference type="RefSeq" id="XP_052949443.1">
    <property type="nucleotide sequence ID" value="XM_053089084.1"/>
</dbReference>
<feature type="compositionally biased region" description="Low complexity" evidence="8">
    <location>
        <begin position="144"/>
        <end position="184"/>
    </location>
</feature>
<evidence type="ECO:0000259" key="10">
    <source>
        <dbReference type="Pfam" id="PF00082"/>
    </source>
</evidence>
<evidence type="ECO:0000256" key="7">
    <source>
        <dbReference type="PROSITE-ProRule" id="PRU01240"/>
    </source>
</evidence>
<dbReference type="GO" id="GO:0006508">
    <property type="term" value="P:proteolysis"/>
    <property type="evidence" value="ECO:0007669"/>
    <property type="project" value="UniProtKB-KW"/>
</dbReference>
<dbReference type="GO" id="GO:0004252">
    <property type="term" value="F:serine-type endopeptidase activity"/>
    <property type="evidence" value="ECO:0007669"/>
    <property type="project" value="UniProtKB-UniRule"/>
</dbReference>
<keyword evidence="5 7" id="KW-0720">Serine protease</keyword>
<protein>
    <submittedName>
        <fullName evidence="12">Peptidase</fullName>
    </submittedName>
</protein>
<feature type="active site" description="Charge relay system" evidence="6 7">
    <location>
        <position position="226"/>
    </location>
</feature>
<comment type="similarity">
    <text evidence="1 7">Belongs to the peptidase S8 family.</text>
</comment>
<dbReference type="InterPro" id="IPR022398">
    <property type="entry name" value="Peptidase_S8_His-AS"/>
</dbReference>
<dbReference type="GO" id="GO:0005615">
    <property type="term" value="C:extracellular space"/>
    <property type="evidence" value="ECO:0007669"/>
    <property type="project" value="TreeGrafter"/>
</dbReference>
<dbReference type="PROSITE" id="PS00137">
    <property type="entry name" value="SUBTILASE_HIS"/>
    <property type="match status" value="1"/>
</dbReference>
<evidence type="ECO:0000256" key="8">
    <source>
        <dbReference type="SAM" id="MobiDB-lite"/>
    </source>
</evidence>
<dbReference type="Proteomes" id="UP001164286">
    <property type="component" value="Unassembled WGS sequence"/>
</dbReference>
<evidence type="ECO:0000256" key="6">
    <source>
        <dbReference type="PIRSR" id="PIRSR615500-1"/>
    </source>
</evidence>
<dbReference type="GO" id="GO:0016020">
    <property type="term" value="C:membrane"/>
    <property type="evidence" value="ECO:0007669"/>
    <property type="project" value="InterPro"/>
</dbReference>
<proteinExistence type="inferred from homology"/>
<dbReference type="InterPro" id="IPR036852">
    <property type="entry name" value="Peptidase_S8/S53_dom_sf"/>
</dbReference>
<gene>
    <name evidence="12" type="ORF">MKK02DRAFT_35109</name>
</gene>
<dbReference type="PRINTS" id="PR00723">
    <property type="entry name" value="SUBTILISIN"/>
</dbReference>
<dbReference type="AlphaFoldDB" id="A0AA38HGC1"/>
<dbReference type="InterPro" id="IPR015500">
    <property type="entry name" value="Peptidase_S8_subtilisin-rel"/>
</dbReference>
<dbReference type="EMBL" id="JAKWFO010000001">
    <property type="protein sequence ID" value="KAI9639666.1"/>
    <property type="molecule type" value="Genomic_DNA"/>
</dbReference>
<feature type="domain" description="C5a peptidase/Subtilisin-like protease SBT2-like Fn3-like" evidence="11">
    <location>
        <begin position="658"/>
        <end position="769"/>
    </location>
</feature>
<feature type="active site" description="Charge relay system" evidence="6 7">
    <location>
        <position position="581"/>
    </location>
</feature>
<feature type="active site" description="Charge relay system" evidence="6 7">
    <location>
        <position position="276"/>
    </location>
</feature>
<dbReference type="GeneID" id="77728289"/>
<dbReference type="InterPro" id="IPR010435">
    <property type="entry name" value="C5a/SBT2-like_Fn3"/>
</dbReference>
<keyword evidence="13" id="KW-1185">Reference proteome</keyword>
<evidence type="ECO:0000256" key="1">
    <source>
        <dbReference type="ARBA" id="ARBA00011073"/>
    </source>
</evidence>
<sequence>MFFSSSFSGLVLLASLLGASARTPPFGTDVGRKDIIPNRYIIEFDSTDHLNQANLKKRDTTVHEAVYAEMRARGISIQINQEYTADLFIGASISVNSQADLAGIASIEGVLNILPVRNMNLPSIARPVIADGWARGDLSKLTKPKTTSTKPATSSTNSTAPAPKSTSNTTSIASSNSTSAANSTKKARRQTTARRNTGFSNLPQIQADRVHAQGNKGKGIKIGIIDGGVDYTRTPMGGCFGPGCKVAGGYDFVGDNFVAGSQPVPDNDPIDKCNIHGTIVAGIIGANDNEYNVPGVAPEASLYMYRAFSCTGYTTEDVVFQAMQRAYLEDMDVLNMSLEFLAGWTETPLAVMASRLVQAGIVVTAAAGNVDVEKNGPFYAMGPAAGRGVISAGSVNNTILPAHNATTSTGYGPITYYNYINFADGTVPLYTVPNDPTGCALPDVDLTGYVIVVREGGSCSASDKARTAYFQGARGILFAQEQDSEPIYENFPLIDNARVSKADGDWLFANAATANLTFTFNPAPRYNIYSGGIGYEISATGPTYELFPSTQVMTPGTNIIGVVPFNPEKNFANWTITPGTSWSSAFAAGSAALYLNARGLRYTQPRAVREALQYTANPIQYSKSDSQLHSVAFQGAGVVQTFDSINVGTVITPSELYLNDTQYFQDDQVITITNAGRDRKEYTLSNLAAGTALALNPSSNFTNYFPTPQVDRPATVRFSDSSFSLRGGESRQIQMKFRYPNGVDPKSLPIVSGFIQVKSGSEASTVPYLGVAQRMRDVPVFDSSDAYFESPDYKLPLAVDGRTGAGFNNNPSFDFQGSSFPGLYYRYAGGSKVVYLDLVQANANLGFTPNFSKRDGEAAAAVELTRRDQVLATRKAQANNGDYSTAITGLQRLLCRVTRNKFKFCNTQSSFAKVPIVGTLFERTYVVRDTNDYNTGYSLYTLANPVFANGTRIPNGNYRFLFRGLHVFGDPSNQADYETYVSNPFVIAA</sequence>
<evidence type="ECO:0000256" key="5">
    <source>
        <dbReference type="ARBA" id="ARBA00022825"/>
    </source>
</evidence>
<feature type="signal peptide" evidence="9">
    <location>
        <begin position="1"/>
        <end position="21"/>
    </location>
</feature>
<evidence type="ECO:0000313" key="12">
    <source>
        <dbReference type="EMBL" id="KAI9639666.1"/>
    </source>
</evidence>
<keyword evidence="4 7" id="KW-0378">Hydrolase</keyword>
<accession>A0AA38HGC1</accession>
<dbReference type="Gene3D" id="3.50.30.30">
    <property type="match status" value="1"/>
</dbReference>
<dbReference type="InterPro" id="IPR000209">
    <property type="entry name" value="Peptidase_S8/S53_dom"/>
</dbReference>
<keyword evidence="2 7" id="KW-0645">Protease</keyword>
<dbReference type="Pfam" id="PF00082">
    <property type="entry name" value="Peptidase_S8"/>
    <property type="match status" value="1"/>
</dbReference>
<dbReference type="Gene3D" id="3.40.50.200">
    <property type="entry name" value="Peptidase S8/S53 domain"/>
    <property type="match status" value="1"/>
</dbReference>
<reference evidence="12" key="1">
    <citation type="journal article" date="2022" name="G3 (Bethesda)">
        <title>High quality genome of the basidiomycete yeast Dioszegia hungarica PDD-24b-2 isolated from cloud water.</title>
        <authorList>
            <person name="Jarrige D."/>
            <person name="Haridas S."/>
            <person name="Bleykasten-Grosshans C."/>
            <person name="Joly M."/>
            <person name="Nadalig T."/>
            <person name="Sancelme M."/>
            <person name="Vuilleumier S."/>
            <person name="Grigoriev I.V."/>
            <person name="Amato P."/>
            <person name="Bringel F."/>
        </authorList>
    </citation>
    <scope>NUCLEOTIDE SEQUENCE</scope>
    <source>
        <strain evidence="12">PDD-24b-2</strain>
    </source>
</reference>
<feature type="chain" id="PRO_5041212389" evidence="9">
    <location>
        <begin position="22"/>
        <end position="989"/>
    </location>
</feature>